<evidence type="ECO:0000313" key="9">
    <source>
        <dbReference type="EMBL" id="CAG9574902.1"/>
    </source>
</evidence>
<evidence type="ECO:0000259" key="8">
    <source>
        <dbReference type="PROSITE" id="PS50157"/>
    </source>
</evidence>
<gene>
    <name evidence="9" type="ORF">DCHRY22_LOCUS11101</name>
</gene>
<feature type="domain" description="C2H2-type" evidence="8">
    <location>
        <begin position="27"/>
        <end position="55"/>
    </location>
</feature>
<evidence type="ECO:0000256" key="1">
    <source>
        <dbReference type="ARBA" id="ARBA00022723"/>
    </source>
</evidence>
<evidence type="ECO:0000256" key="6">
    <source>
        <dbReference type="ARBA" id="ARBA00037948"/>
    </source>
</evidence>
<dbReference type="InterPro" id="IPR013087">
    <property type="entry name" value="Znf_C2H2_type"/>
</dbReference>
<dbReference type="InterPro" id="IPR036236">
    <property type="entry name" value="Znf_C2H2_sf"/>
</dbReference>
<feature type="domain" description="C2H2-type" evidence="8">
    <location>
        <begin position="85"/>
        <end position="113"/>
    </location>
</feature>
<dbReference type="Pfam" id="PF00096">
    <property type="entry name" value="zf-C2H2"/>
    <property type="match status" value="4"/>
</dbReference>
<sequence length="170" mass="19923">MKKGNFVLGAELSQHYTIREDQNGTAFSCNICSKVFRKRDCFKQHYRQVHLKQRPKLIGCYYCEEKVSPHLRAYHLEKAHGIPAPSCGACGKKFPYPFQVLRHQKTYHMGEKKFVCGVCDMKFASRGNLVQHQVKHSSLRPYKCDLCEETFKLKKHLSRHRLTHLNQRKS</sequence>
<evidence type="ECO:0000256" key="2">
    <source>
        <dbReference type="ARBA" id="ARBA00022737"/>
    </source>
</evidence>
<evidence type="ECO:0000313" key="10">
    <source>
        <dbReference type="Proteomes" id="UP000789524"/>
    </source>
</evidence>
<dbReference type="GO" id="GO:0000978">
    <property type="term" value="F:RNA polymerase II cis-regulatory region sequence-specific DNA binding"/>
    <property type="evidence" value="ECO:0007669"/>
    <property type="project" value="TreeGrafter"/>
</dbReference>
<dbReference type="Gene3D" id="3.30.160.60">
    <property type="entry name" value="Classic Zinc Finger"/>
    <property type="match status" value="3"/>
</dbReference>
<dbReference type="Proteomes" id="UP000789524">
    <property type="component" value="Unassembled WGS sequence"/>
</dbReference>
<dbReference type="PROSITE" id="PS50157">
    <property type="entry name" value="ZINC_FINGER_C2H2_2"/>
    <property type="match status" value="4"/>
</dbReference>
<keyword evidence="4" id="KW-0862">Zinc</keyword>
<protein>
    <submittedName>
        <fullName evidence="9">(African queen) hypothetical protein</fullName>
    </submittedName>
</protein>
<dbReference type="InterPro" id="IPR050527">
    <property type="entry name" value="Snail/Krueppel_Znf"/>
</dbReference>
<organism evidence="9 10">
    <name type="scientific">Danaus chrysippus</name>
    <name type="common">African queen</name>
    <dbReference type="NCBI Taxonomy" id="151541"/>
    <lineage>
        <taxon>Eukaryota</taxon>
        <taxon>Metazoa</taxon>
        <taxon>Ecdysozoa</taxon>
        <taxon>Arthropoda</taxon>
        <taxon>Hexapoda</taxon>
        <taxon>Insecta</taxon>
        <taxon>Pterygota</taxon>
        <taxon>Neoptera</taxon>
        <taxon>Endopterygota</taxon>
        <taxon>Lepidoptera</taxon>
        <taxon>Glossata</taxon>
        <taxon>Ditrysia</taxon>
        <taxon>Papilionoidea</taxon>
        <taxon>Nymphalidae</taxon>
        <taxon>Danainae</taxon>
        <taxon>Danaini</taxon>
        <taxon>Danaina</taxon>
        <taxon>Danaus</taxon>
        <taxon>Anosia</taxon>
    </lineage>
</organism>
<proteinExistence type="inferred from homology"/>
<feature type="domain" description="C2H2-type" evidence="8">
    <location>
        <begin position="142"/>
        <end position="169"/>
    </location>
</feature>
<feature type="domain" description="C2H2-type" evidence="8">
    <location>
        <begin position="114"/>
        <end position="141"/>
    </location>
</feature>
<name>A0A8J2QZT4_9NEOP</name>
<comment type="caution">
    <text evidence="9">The sequence shown here is derived from an EMBL/GenBank/DDBJ whole genome shotgun (WGS) entry which is preliminary data.</text>
</comment>
<dbReference type="AlphaFoldDB" id="A0A8J2QZT4"/>
<dbReference type="PANTHER" id="PTHR24388">
    <property type="entry name" value="ZINC FINGER PROTEIN"/>
    <property type="match status" value="1"/>
</dbReference>
<evidence type="ECO:0000256" key="3">
    <source>
        <dbReference type="ARBA" id="ARBA00022771"/>
    </source>
</evidence>
<evidence type="ECO:0000256" key="5">
    <source>
        <dbReference type="ARBA" id="ARBA00023242"/>
    </source>
</evidence>
<evidence type="ECO:0000256" key="7">
    <source>
        <dbReference type="PROSITE-ProRule" id="PRU00042"/>
    </source>
</evidence>
<keyword evidence="2" id="KW-0677">Repeat</keyword>
<reference evidence="9" key="1">
    <citation type="submission" date="2021-09" db="EMBL/GenBank/DDBJ databases">
        <authorList>
            <person name="Martin H S."/>
        </authorList>
    </citation>
    <scope>NUCLEOTIDE SEQUENCE</scope>
</reference>
<dbReference type="EMBL" id="CAKASE010000073">
    <property type="protein sequence ID" value="CAG9574902.1"/>
    <property type="molecule type" value="Genomic_DNA"/>
</dbReference>
<dbReference type="GO" id="GO:0008270">
    <property type="term" value="F:zinc ion binding"/>
    <property type="evidence" value="ECO:0007669"/>
    <property type="project" value="UniProtKB-KW"/>
</dbReference>
<dbReference type="OrthoDB" id="8685330at2759"/>
<dbReference type="SMART" id="SM00355">
    <property type="entry name" value="ZnF_C2H2"/>
    <property type="match status" value="4"/>
</dbReference>
<keyword evidence="10" id="KW-1185">Reference proteome</keyword>
<dbReference type="FunFam" id="3.30.160.60:FF:000446">
    <property type="entry name" value="Zinc finger protein"/>
    <property type="match status" value="2"/>
</dbReference>
<dbReference type="GO" id="GO:0000981">
    <property type="term" value="F:DNA-binding transcription factor activity, RNA polymerase II-specific"/>
    <property type="evidence" value="ECO:0007669"/>
    <property type="project" value="TreeGrafter"/>
</dbReference>
<accession>A0A8J2QZT4</accession>
<dbReference type="PROSITE" id="PS00028">
    <property type="entry name" value="ZINC_FINGER_C2H2_1"/>
    <property type="match status" value="4"/>
</dbReference>
<keyword evidence="1" id="KW-0479">Metal-binding</keyword>
<keyword evidence="5" id="KW-0539">Nucleus</keyword>
<keyword evidence="3 7" id="KW-0863">Zinc-finger</keyword>
<evidence type="ECO:0000256" key="4">
    <source>
        <dbReference type="ARBA" id="ARBA00022833"/>
    </source>
</evidence>
<comment type="similarity">
    <text evidence="6">Belongs to the snail C2H2-type zinc-finger protein family.</text>
</comment>
<dbReference type="SUPFAM" id="SSF57667">
    <property type="entry name" value="beta-beta-alpha zinc fingers"/>
    <property type="match status" value="3"/>
</dbReference>
<dbReference type="PANTHER" id="PTHR24388:SF53">
    <property type="entry name" value="CHORION TRANSCRIPTION FACTOR CF2-RELATED"/>
    <property type="match status" value="1"/>
</dbReference>
<dbReference type="GO" id="GO:0005634">
    <property type="term" value="C:nucleus"/>
    <property type="evidence" value="ECO:0007669"/>
    <property type="project" value="UniProtKB-ARBA"/>
</dbReference>